<dbReference type="OrthoDB" id="3145912at2759"/>
<evidence type="ECO:0000313" key="2">
    <source>
        <dbReference type="Proteomes" id="UP000717328"/>
    </source>
</evidence>
<dbReference type="AlphaFoldDB" id="A0A9P7FSB1"/>
<name>A0A9P7FSB1_9AGAR</name>
<keyword evidence="2" id="KW-1185">Reference proteome</keyword>
<dbReference type="Proteomes" id="UP000717328">
    <property type="component" value="Unassembled WGS sequence"/>
</dbReference>
<accession>A0A9P7FSB1</accession>
<organism evidence="1 2">
    <name type="scientific">Sphagnurus paluster</name>
    <dbReference type="NCBI Taxonomy" id="117069"/>
    <lineage>
        <taxon>Eukaryota</taxon>
        <taxon>Fungi</taxon>
        <taxon>Dikarya</taxon>
        <taxon>Basidiomycota</taxon>
        <taxon>Agaricomycotina</taxon>
        <taxon>Agaricomycetes</taxon>
        <taxon>Agaricomycetidae</taxon>
        <taxon>Agaricales</taxon>
        <taxon>Tricholomatineae</taxon>
        <taxon>Lyophyllaceae</taxon>
        <taxon>Sphagnurus</taxon>
    </lineage>
</organism>
<reference evidence="1" key="1">
    <citation type="submission" date="2021-02" db="EMBL/GenBank/DDBJ databases">
        <authorList>
            <person name="Nieuwenhuis M."/>
            <person name="Van De Peppel L.J.J."/>
        </authorList>
    </citation>
    <scope>NUCLEOTIDE SEQUENCE</scope>
    <source>
        <strain evidence="1">D49</strain>
    </source>
</reference>
<dbReference type="EMBL" id="JABCKI010005941">
    <property type="protein sequence ID" value="KAG5636380.1"/>
    <property type="molecule type" value="Genomic_DNA"/>
</dbReference>
<protein>
    <submittedName>
        <fullName evidence="1">Uncharacterized protein</fullName>
    </submittedName>
</protein>
<proteinExistence type="predicted"/>
<reference evidence="1" key="2">
    <citation type="submission" date="2021-10" db="EMBL/GenBank/DDBJ databases">
        <title>Phylogenomics reveals ancestral predisposition of the termite-cultivated fungus Termitomyces towards a domesticated lifestyle.</title>
        <authorList>
            <person name="Auxier B."/>
            <person name="Grum-Grzhimaylo A."/>
            <person name="Cardenas M.E."/>
            <person name="Lodge J.D."/>
            <person name="Laessoe T."/>
            <person name="Pedersen O."/>
            <person name="Smith M.E."/>
            <person name="Kuyper T.W."/>
            <person name="Franco-Molano E.A."/>
            <person name="Baroni T.J."/>
            <person name="Aanen D.K."/>
        </authorList>
    </citation>
    <scope>NUCLEOTIDE SEQUENCE</scope>
    <source>
        <strain evidence="1">D49</strain>
    </source>
</reference>
<sequence>MEGIALKPFTIIPELEDLIFEWCARLRCRETPALALVSKRIQRRVEPIIYHTIKLSERHRSYHSASFYERFLFCLRARPKSFFAAHVVNLEVMSTVPRAIVSEILDACTGVRNLALWQHSEPRSQLAVLMRPLSQNLKSLCIHSTLLPGIIDAGLTFPDVEHLSIVVCSPVPPLGWLPNVTSVEMGFRMGPFYSPDEWLTESRTVLASAPRLQRLQLRVADYNHIVHTVLHRLDEVPEGDDPRISVDEWPDDAWWRSNFYE</sequence>
<gene>
    <name evidence="1" type="ORF">H0H81_008272</name>
</gene>
<evidence type="ECO:0000313" key="1">
    <source>
        <dbReference type="EMBL" id="KAG5636380.1"/>
    </source>
</evidence>
<comment type="caution">
    <text evidence="1">The sequence shown here is derived from an EMBL/GenBank/DDBJ whole genome shotgun (WGS) entry which is preliminary data.</text>
</comment>